<organism evidence="1 2">
    <name type="scientific">Cucumis sativus</name>
    <name type="common">Cucumber</name>
    <dbReference type="NCBI Taxonomy" id="3659"/>
    <lineage>
        <taxon>Eukaryota</taxon>
        <taxon>Viridiplantae</taxon>
        <taxon>Streptophyta</taxon>
        <taxon>Embryophyta</taxon>
        <taxon>Tracheophyta</taxon>
        <taxon>Spermatophyta</taxon>
        <taxon>Magnoliopsida</taxon>
        <taxon>eudicotyledons</taxon>
        <taxon>Gunneridae</taxon>
        <taxon>Pentapetalae</taxon>
        <taxon>rosids</taxon>
        <taxon>fabids</taxon>
        <taxon>Cucurbitales</taxon>
        <taxon>Cucurbitaceae</taxon>
        <taxon>Benincaseae</taxon>
        <taxon>Cucumis</taxon>
    </lineage>
</organism>
<reference evidence="1 2" key="3">
    <citation type="journal article" date="2010" name="BMC Genomics">
        <title>Transcriptome sequencing and comparative analysis of cucumber flowers with different sex types.</title>
        <authorList>
            <person name="Guo S."/>
            <person name="Zheng Y."/>
            <person name="Joung J.G."/>
            <person name="Liu S."/>
            <person name="Zhang Z."/>
            <person name="Crasta O.R."/>
            <person name="Sobral B.W."/>
            <person name="Xu Y."/>
            <person name="Huang S."/>
            <person name="Fei Z."/>
        </authorList>
    </citation>
    <scope>NUCLEOTIDE SEQUENCE [LARGE SCALE GENOMIC DNA]</scope>
    <source>
        <strain evidence="2">cv. 9930</strain>
    </source>
</reference>
<evidence type="ECO:0000313" key="2">
    <source>
        <dbReference type="Proteomes" id="UP000029981"/>
    </source>
</evidence>
<sequence length="217" mass="24234">MEIERRQAMAAKKFWNMVRAIVLMLRKELSKGRIVMSDLHLMMKRGKLAGKAMFNLMHIHQTSGTLSCRTATDIAQSIAIAPQDYEFSCSNSPAFPALQIYGGKRSSGKHHHQKYNDVTTVSAVKRVLEMLNNEAATAAATAVEVEVASPSPMVKFGMSPMAVRVTDSPFPVKDECGDHKVDEAAEAFIKRFYSNLKQQRITTGMESPSPFHRMWGR</sequence>
<name>A0A0A0LWM7_CUCSA</name>
<dbReference type="PANTHER" id="PTHR33265">
    <property type="entry name" value="AVR9/CF-9 RAPIDLY ELICITED PROTEIN-RELATED"/>
    <property type="match status" value="1"/>
</dbReference>
<keyword evidence="2" id="KW-1185">Reference proteome</keyword>
<reference evidence="1 2" key="2">
    <citation type="journal article" date="2009" name="PLoS ONE">
        <title>An integrated genetic and cytogenetic map of the cucumber genome.</title>
        <authorList>
            <person name="Ren Y."/>
            <person name="Zhang Z."/>
            <person name="Liu J."/>
            <person name="Staub J.E."/>
            <person name="Han Y."/>
            <person name="Cheng Z."/>
            <person name="Li X."/>
            <person name="Lu J."/>
            <person name="Miao H."/>
            <person name="Kang H."/>
            <person name="Xie B."/>
            <person name="Gu X."/>
            <person name="Wang X."/>
            <person name="Du Y."/>
            <person name="Jin W."/>
            <person name="Huang S."/>
        </authorList>
    </citation>
    <scope>NUCLEOTIDE SEQUENCE [LARGE SCALE GENOMIC DNA]</scope>
    <source>
        <strain evidence="2">cv. 9930</strain>
    </source>
</reference>
<gene>
    <name evidence="1" type="ORF">Csa_1G574850</name>
</gene>
<protein>
    <recommendedName>
        <fullName evidence="3">Avr9/Cf-9 rapidly elicited protein 146</fullName>
    </recommendedName>
</protein>
<evidence type="ECO:0008006" key="3">
    <source>
        <dbReference type="Google" id="ProtNLM"/>
    </source>
</evidence>
<reference evidence="1 2" key="1">
    <citation type="journal article" date="2009" name="Nat. Genet.">
        <title>The genome of the cucumber, Cucumis sativus L.</title>
        <authorList>
            <person name="Huang S."/>
            <person name="Li R."/>
            <person name="Zhang Z."/>
            <person name="Li L."/>
            <person name="Gu X."/>
            <person name="Fan W."/>
            <person name="Lucas W.J."/>
            <person name="Wang X."/>
            <person name="Xie B."/>
            <person name="Ni P."/>
            <person name="Ren Y."/>
            <person name="Zhu H."/>
            <person name="Li J."/>
            <person name="Lin K."/>
            <person name="Jin W."/>
            <person name="Fei Z."/>
            <person name="Li G."/>
            <person name="Staub J."/>
            <person name="Kilian A."/>
            <person name="van der Vossen E.A."/>
            <person name="Wu Y."/>
            <person name="Guo J."/>
            <person name="He J."/>
            <person name="Jia Z."/>
            <person name="Ren Y."/>
            <person name="Tian G."/>
            <person name="Lu Y."/>
            <person name="Ruan J."/>
            <person name="Qian W."/>
            <person name="Wang M."/>
            <person name="Huang Q."/>
            <person name="Li B."/>
            <person name="Xuan Z."/>
            <person name="Cao J."/>
            <person name="Asan"/>
            <person name="Wu Z."/>
            <person name="Zhang J."/>
            <person name="Cai Q."/>
            <person name="Bai Y."/>
            <person name="Zhao B."/>
            <person name="Han Y."/>
            <person name="Li Y."/>
            <person name="Li X."/>
            <person name="Wang S."/>
            <person name="Shi Q."/>
            <person name="Liu S."/>
            <person name="Cho W.K."/>
            <person name="Kim J.Y."/>
            <person name="Xu Y."/>
            <person name="Heller-Uszynska K."/>
            <person name="Miao H."/>
            <person name="Cheng Z."/>
            <person name="Zhang S."/>
            <person name="Wu J."/>
            <person name="Yang Y."/>
            <person name="Kang H."/>
            <person name="Li M."/>
            <person name="Liang H."/>
            <person name="Ren X."/>
            <person name="Shi Z."/>
            <person name="Wen M."/>
            <person name="Jian M."/>
            <person name="Yang H."/>
            <person name="Zhang G."/>
            <person name="Yang Z."/>
            <person name="Chen R."/>
            <person name="Liu S."/>
            <person name="Li J."/>
            <person name="Ma L."/>
            <person name="Liu H."/>
            <person name="Zhou Y."/>
            <person name="Zhao J."/>
            <person name="Fang X."/>
            <person name="Li G."/>
            <person name="Fang L."/>
            <person name="Li Y."/>
            <person name="Liu D."/>
            <person name="Zheng H."/>
            <person name="Zhang Y."/>
            <person name="Qin N."/>
            <person name="Li Z."/>
            <person name="Yang G."/>
            <person name="Yang S."/>
            <person name="Bolund L."/>
            <person name="Kristiansen K."/>
            <person name="Zheng H."/>
            <person name="Li S."/>
            <person name="Zhang X."/>
            <person name="Yang H."/>
            <person name="Wang J."/>
            <person name="Sun R."/>
            <person name="Zhang B."/>
            <person name="Jiang S."/>
            <person name="Wang J."/>
            <person name="Du Y."/>
            <person name="Li S."/>
        </authorList>
    </citation>
    <scope>NUCLEOTIDE SEQUENCE [LARGE SCALE GENOMIC DNA]</scope>
    <source>
        <strain evidence="2">cv. 9930</strain>
    </source>
</reference>
<proteinExistence type="predicted"/>
<dbReference type="Gramene" id="KGN66168">
    <property type="protein sequence ID" value="KGN66168"/>
    <property type="gene ID" value="Csa_1G574850"/>
</dbReference>
<dbReference type="STRING" id="3659.A0A0A0LWM7"/>
<dbReference type="InterPro" id="IPR008480">
    <property type="entry name" value="DUF761_pln"/>
</dbReference>
<accession>A0A0A0LWM7</accession>
<reference evidence="1 2" key="4">
    <citation type="journal article" date="2011" name="BMC Genomics">
        <title>RNA-Seq improves annotation of protein-coding genes in the cucumber genome.</title>
        <authorList>
            <person name="Li Z."/>
            <person name="Zhang Z."/>
            <person name="Yan P."/>
            <person name="Huang S."/>
            <person name="Fei Z."/>
            <person name="Lin K."/>
        </authorList>
    </citation>
    <scope>NUCLEOTIDE SEQUENCE [LARGE SCALE GENOMIC DNA]</scope>
    <source>
        <strain evidence="2">cv. 9930</strain>
    </source>
</reference>
<dbReference type="Proteomes" id="UP000029981">
    <property type="component" value="Chromosome 1"/>
</dbReference>
<dbReference type="Pfam" id="PF05553">
    <property type="entry name" value="DUF761"/>
    <property type="match status" value="1"/>
</dbReference>
<dbReference type="EMBL" id="CM002922">
    <property type="protein sequence ID" value="KGN66168.1"/>
    <property type="molecule type" value="Genomic_DNA"/>
</dbReference>
<dbReference type="OMA" id="KLWHIVR"/>
<dbReference type="PANTHER" id="PTHR33265:SF26">
    <property type="entry name" value="OS06G0554600 PROTEIN"/>
    <property type="match status" value="1"/>
</dbReference>
<evidence type="ECO:0000313" key="1">
    <source>
        <dbReference type="EMBL" id="KGN66168.1"/>
    </source>
</evidence>
<dbReference type="AlphaFoldDB" id="A0A0A0LWM7"/>